<organism evidence="1 2">
    <name type="scientific">Variovorax boronicumulans</name>
    <dbReference type="NCBI Taxonomy" id="436515"/>
    <lineage>
        <taxon>Bacteria</taxon>
        <taxon>Pseudomonadati</taxon>
        <taxon>Pseudomonadota</taxon>
        <taxon>Betaproteobacteria</taxon>
        <taxon>Burkholderiales</taxon>
        <taxon>Comamonadaceae</taxon>
        <taxon>Variovorax</taxon>
    </lineage>
</organism>
<name>A0A250DKT5_9BURK</name>
<dbReference type="EMBL" id="CP023284">
    <property type="protein sequence ID" value="ATA54579.1"/>
    <property type="molecule type" value="Genomic_DNA"/>
</dbReference>
<accession>A0A250DKT5</accession>
<reference evidence="1 2" key="1">
    <citation type="submission" date="2017-09" db="EMBL/GenBank/DDBJ databases">
        <title>The diverse metabolic capabilities of V. boronicumulans make it an excellent choice for continued studies on novel biodegradation.</title>
        <authorList>
            <person name="Sun S."/>
        </authorList>
    </citation>
    <scope>NUCLEOTIDE SEQUENCE [LARGE SCALE GENOMIC DNA]</scope>
    <source>
        <strain evidence="1 2">J1</strain>
    </source>
</reference>
<evidence type="ECO:0000313" key="2">
    <source>
        <dbReference type="Proteomes" id="UP000217154"/>
    </source>
</evidence>
<protein>
    <submittedName>
        <fullName evidence="1">Uncharacterized protein</fullName>
    </submittedName>
</protein>
<dbReference type="CDD" id="cd08054">
    <property type="entry name" value="gp6"/>
    <property type="match status" value="1"/>
</dbReference>
<dbReference type="KEGG" id="vbo:CKY39_16205"/>
<dbReference type="Proteomes" id="UP000217154">
    <property type="component" value="Chromosome"/>
</dbReference>
<proteinExistence type="predicted"/>
<gene>
    <name evidence="1" type="ORF">CKY39_16205</name>
</gene>
<sequence>MTGIDWVKYLATPTGIVTTLDPSGYQLMKGSDYGASVVPAFGQSWPAVRGQPEGVQILFSAGYANAAGVPEPIKAWIKLRVGALFENREAWTFGQKIETNDRIDCLLDRYRTWMT</sequence>
<dbReference type="Gene3D" id="1.10.3230.30">
    <property type="entry name" value="Phage gp6-like head-tail connector protein"/>
    <property type="match status" value="1"/>
</dbReference>
<evidence type="ECO:0000313" key="1">
    <source>
        <dbReference type="EMBL" id="ATA54579.1"/>
    </source>
</evidence>
<dbReference type="AlphaFoldDB" id="A0A250DKT5"/>
<dbReference type="RefSeq" id="WP_095745162.1">
    <property type="nucleotide sequence ID" value="NZ_CP023284.1"/>
</dbReference>